<accession>A0ABQ0DM02</accession>
<evidence type="ECO:0000313" key="1">
    <source>
        <dbReference type="EMBL" id="GAB1223894.1"/>
    </source>
</evidence>
<dbReference type="Proteomes" id="UP001628156">
    <property type="component" value="Unassembled WGS sequence"/>
</dbReference>
<gene>
    <name evidence="1" type="ORF">ENUP19_0163G0056</name>
</gene>
<evidence type="ECO:0000313" key="2">
    <source>
        <dbReference type="Proteomes" id="UP001628156"/>
    </source>
</evidence>
<sequence>MIGLLIVFVAFASAKEFYKYTFTVTVSDTIITSYSVYEVGKCYRISTTTYQLISQQYEETTADEGKYFYGIFKDKECTTPYASSDVKQYTVEELKTYTLFETKPDESNQCKEVAASQFVDDKCEEPISDAKQFVCNDSNDVNICIRNGNDYIKPGVVVHGYQGTFHYSDNECKEFTGYVENPRKCGVCSPLAIPNSAGVTTYIKVTCENDC</sequence>
<name>A0ABQ0DM02_9EUKA</name>
<protein>
    <submittedName>
        <fullName evidence="1">Uncharacterized protein</fullName>
    </submittedName>
</protein>
<reference evidence="1 2" key="1">
    <citation type="journal article" date="2019" name="PLoS Negl. Trop. Dis.">
        <title>Whole genome sequencing of Entamoeba nuttalli reveals mammalian host-related molecular signatures and a novel octapeptide-repeat surface protein.</title>
        <authorList>
            <person name="Tanaka M."/>
            <person name="Makiuchi T."/>
            <person name="Komiyama T."/>
            <person name="Shiina T."/>
            <person name="Osaki K."/>
            <person name="Tachibana H."/>
        </authorList>
    </citation>
    <scope>NUCLEOTIDE SEQUENCE [LARGE SCALE GENOMIC DNA]</scope>
    <source>
        <strain evidence="1 2">P19-061405</strain>
    </source>
</reference>
<organism evidence="1 2">
    <name type="scientific">Entamoeba nuttalli</name>
    <dbReference type="NCBI Taxonomy" id="412467"/>
    <lineage>
        <taxon>Eukaryota</taxon>
        <taxon>Amoebozoa</taxon>
        <taxon>Evosea</taxon>
        <taxon>Archamoebae</taxon>
        <taxon>Mastigamoebida</taxon>
        <taxon>Entamoebidae</taxon>
        <taxon>Entamoeba</taxon>
    </lineage>
</organism>
<comment type="caution">
    <text evidence="1">The sequence shown here is derived from an EMBL/GenBank/DDBJ whole genome shotgun (WGS) entry which is preliminary data.</text>
</comment>
<dbReference type="EMBL" id="BAAFRS010000163">
    <property type="protein sequence ID" value="GAB1223894.1"/>
    <property type="molecule type" value="Genomic_DNA"/>
</dbReference>
<proteinExistence type="predicted"/>
<keyword evidence="2" id="KW-1185">Reference proteome</keyword>